<name>A0A9D1IU79_9FIRM</name>
<dbReference type="InterPro" id="IPR007921">
    <property type="entry name" value="CHAP_dom"/>
</dbReference>
<evidence type="ECO:0000256" key="1">
    <source>
        <dbReference type="ARBA" id="ARBA00022737"/>
    </source>
</evidence>
<accession>A0A9D1IU79</accession>
<dbReference type="Gene3D" id="2.60.40.3630">
    <property type="match status" value="1"/>
</dbReference>
<evidence type="ECO:0000313" key="5">
    <source>
        <dbReference type="Proteomes" id="UP000824082"/>
    </source>
</evidence>
<evidence type="ECO:0000259" key="3">
    <source>
        <dbReference type="PROSITE" id="PS51272"/>
    </source>
</evidence>
<protein>
    <submittedName>
        <fullName evidence="4">S-layer homology domain-containing protein</fullName>
    </submittedName>
</protein>
<dbReference type="InterPro" id="IPR001119">
    <property type="entry name" value="SLH_dom"/>
</dbReference>
<dbReference type="Pfam" id="PF07523">
    <property type="entry name" value="Big_3"/>
    <property type="match status" value="1"/>
</dbReference>
<reference evidence="4" key="1">
    <citation type="submission" date="2020-10" db="EMBL/GenBank/DDBJ databases">
        <authorList>
            <person name="Gilroy R."/>
        </authorList>
    </citation>
    <scope>NUCLEOTIDE SEQUENCE</scope>
    <source>
        <strain evidence="4">4509</strain>
    </source>
</reference>
<dbReference type="PROSITE" id="PS50911">
    <property type="entry name" value="CHAP"/>
    <property type="match status" value="1"/>
</dbReference>
<evidence type="ECO:0000259" key="2">
    <source>
        <dbReference type="PROSITE" id="PS50911"/>
    </source>
</evidence>
<evidence type="ECO:0000313" key="4">
    <source>
        <dbReference type="EMBL" id="HIU42104.1"/>
    </source>
</evidence>
<dbReference type="EMBL" id="DVMX01000118">
    <property type="protein sequence ID" value="HIU42104.1"/>
    <property type="molecule type" value="Genomic_DNA"/>
</dbReference>
<dbReference type="Gene3D" id="3.90.1720.10">
    <property type="entry name" value="endopeptidase domain like (from Nostoc punctiforme)"/>
    <property type="match status" value="1"/>
</dbReference>
<dbReference type="AlphaFoldDB" id="A0A9D1IU79"/>
<feature type="domain" description="SLH" evidence="3">
    <location>
        <begin position="514"/>
        <end position="583"/>
    </location>
</feature>
<organism evidence="4 5">
    <name type="scientific">Candidatus Egerieicola faecale</name>
    <dbReference type="NCBI Taxonomy" id="2840774"/>
    <lineage>
        <taxon>Bacteria</taxon>
        <taxon>Bacillati</taxon>
        <taxon>Bacillota</taxon>
        <taxon>Clostridia</taxon>
        <taxon>Eubacteriales</taxon>
        <taxon>Oscillospiraceae</taxon>
        <taxon>Oscillospiraceae incertae sedis</taxon>
        <taxon>Candidatus Egerieicola</taxon>
    </lineage>
</organism>
<dbReference type="Proteomes" id="UP000824082">
    <property type="component" value="Unassembled WGS sequence"/>
</dbReference>
<feature type="domain" description="SLH" evidence="3">
    <location>
        <begin position="453"/>
        <end position="513"/>
    </location>
</feature>
<comment type="caution">
    <text evidence="4">The sequence shown here is derived from an EMBL/GenBank/DDBJ whole genome shotgun (WGS) entry which is preliminary data.</text>
</comment>
<keyword evidence="1" id="KW-0677">Repeat</keyword>
<dbReference type="InterPro" id="IPR022038">
    <property type="entry name" value="Ig-like_bact"/>
</dbReference>
<gene>
    <name evidence="4" type="ORF">IAD19_06075</name>
</gene>
<dbReference type="Pfam" id="PF05257">
    <property type="entry name" value="CHAP"/>
    <property type="match status" value="1"/>
</dbReference>
<reference evidence="4" key="2">
    <citation type="journal article" date="2021" name="PeerJ">
        <title>Extensive microbial diversity within the chicken gut microbiome revealed by metagenomics and culture.</title>
        <authorList>
            <person name="Gilroy R."/>
            <person name="Ravi A."/>
            <person name="Getino M."/>
            <person name="Pursley I."/>
            <person name="Horton D.L."/>
            <person name="Alikhan N.F."/>
            <person name="Baker D."/>
            <person name="Gharbi K."/>
            <person name="Hall N."/>
            <person name="Watson M."/>
            <person name="Adriaenssens E.M."/>
            <person name="Foster-Nyarko E."/>
            <person name="Jarju S."/>
            <person name="Secka A."/>
            <person name="Antonio M."/>
            <person name="Oren A."/>
            <person name="Chaudhuri R.R."/>
            <person name="La Ragione R."/>
            <person name="Hildebrand F."/>
            <person name="Pallen M.J."/>
        </authorList>
    </citation>
    <scope>NUCLEOTIDE SEQUENCE</scope>
    <source>
        <strain evidence="4">4509</strain>
    </source>
</reference>
<dbReference type="InterPro" id="IPR038765">
    <property type="entry name" value="Papain-like_cys_pep_sf"/>
</dbReference>
<dbReference type="Gene3D" id="2.60.40.3760">
    <property type="match status" value="2"/>
</dbReference>
<dbReference type="PROSITE" id="PS51272">
    <property type="entry name" value="SLH"/>
    <property type="match status" value="3"/>
</dbReference>
<sequence length="642" mass="70643">MKSIGKKTLAWFLTVLIAFGAIFVVQIPVSAANNPYPLDGGNGVAAGKCTYTAWEQAYNRMGIALPAWGNAAQWYDRAAASGYQVIPYSTGVVPPANSIACWSGGYGHVAYVVAADSVGMVLHESNIDPYGNGTYLKDLEQWWSYSSWRRNNLQGFIVLQPQDATPPVITNVRVSQLTNQGYTVTCIVTDNEGVNRVQFPTWRSEITSDGCIWYNGVRNGNEWSFTFSDANIATYYTTHIYAYDNAGNYSTAGIEQYVDKTAPVISNVQVSNVTGDGYTVACDIYENQPDSLDRVQFPAWTHVNEQDDIIQQWWTNPEASGELTKLDSHHYHAVYRVNRSDHNNETGEYLTHIYAYDKWGNAGIMGSTPIQILHGSVQSISIASNPSKTVYYVGESFNRSGMTLRVTYQDGFSETIDSGFTVSAGTFSTPGIKSIRVTYQGKSTSFSLTVHKRLPFVDVPASGVYYSDAVQYVYDYDYMTGMNPTTFGPAENLSRAQFAVILYRMKGSPSTAGMNNPFEDNQPGTFYYDAVIWCNNAGIITGYYNADGSFTGRFGPSDNISREQLATMLYRYANYVGDDTSAATSLNRFGDAAMVSSYAVDALEWAAAEGIVSGRQTTPPTIAPLDNASRADVAVMLQRYLV</sequence>
<proteinExistence type="predicted"/>
<dbReference type="SUPFAM" id="SSF54001">
    <property type="entry name" value="Cysteine proteinases"/>
    <property type="match status" value="1"/>
</dbReference>
<feature type="domain" description="Peptidase C51" evidence="2">
    <location>
        <begin position="24"/>
        <end position="158"/>
    </location>
</feature>
<dbReference type="Pfam" id="PF00395">
    <property type="entry name" value="SLH"/>
    <property type="match status" value="3"/>
</dbReference>
<feature type="domain" description="SLH" evidence="3">
    <location>
        <begin position="586"/>
        <end position="642"/>
    </location>
</feature>